<gene>
    <name evidence="1" type="ORF">GMARGA_LOCUS18759</name>
</gene>
<dbReference type="EMBL" id="CAJVQB010015219">
    <property type="protein sequence ID" value="CAG8773202.1"/>
    <property type="molecule type" value="Genomic_DNA"/>
</dbReference>
<feature type="non-terminal residue" evidence="1">
    <location>
        <position position="1"/>
    </location>
</feature>
<organism evidence="1 2">
    <name type="scientific">Gigaspora margarita</name>
    <dbReference type="NCBI Taxonomy" id="4874"/>
    <lineage>
        <taxon>Eukaryota</taxon>
        <taxon>Fungi</taxon>
        <taxon>Fungi incertae sedis</taxon>
        <taxon>Mucoromycota</taxon>
        <taxon>Glomeromycotina</taxon>
        <taxon>Glomeromycetes</taxon>
        <taxon>Diversisporales</taxon>
        <taxon>Gigasporaceae</taxon>
        <taxon>Gigaspora</taxon>
    </lineage>
</organism>
<proteinExistence type="predicted"/>
<protein>
    <submittedName>
        <fullName evidence="1">23554_t:CDS:1</fullName>
    </submittedName>
</protein>
<sequence>SVIAKKEWGETTKRKLRIYFSIGKRKIVAKMSKRVHQLFTTRGEWYMYLIEHITIFILEKMYEENFTNHLLKEAQDQ</sequence>
<evidence type="ECO:0000313" key="2">
    <source>
        <dbReference type="Proteomes" id="UP000789901"/>
    </source>
</evidence>
<name>A0ABN7VHB6_GIGMA</name>
<evidence type="ECO:0000313" key="1">
    <source>
        <dbReference type="EMBL" id="CAG8773202.1"/>
    </source>
</evidence>
<accession>A0ABN7VHB6</accession>
<keyword evidence="2" id="KW-1185">Reference proteome</keyword>
<comment type="caution">
    <text evidence="1">The sequence shown here is derived from an EMBL/GenBank/DDBJ whole genome shotgun (WGS) entry which is preliminary data.</text>
</comment>
<dbReference type="Proteomes" id="UP000789901">
    <property type="component" value="Unassembled WGS sequence"/>
</dbReference>
<reference evidence="1 2" key="1">
    <citation type="submission" date="2021-06" db="EMBL/GenBank/DDBJ databases">
        <authorList>
            <person name="Kallberg Y."/>
            <person name="Tangrot J."/>
            <person name="Rosling A."/>
        </authorList>
    </citation>
    <scope>NUCLEOTIDE SEQUENCE [LARGE SCALE GENOMIC DNA]</scope>
    <source>
        <strain evidence="1 2">120-4 pot B 10/14</strain>
    </source>
</reference>